<dbReference type="Pfam" id="PF00440">
    <property type="entry name" value="TetR_N"/>
    <property type="match status" value="1"/>
</dbReference>
<sequence>MGLRERKAARNRQRMTEVALALFLEHGYDETTMEQIAEAAEVGTSTLYRYFPTKDQLLLDPLVEAMDPTPRLRERPADEPLGEALGAALLAAAEAMAGDPRIADVRRLVDAAPVPRARLWDRMRTLRDDFEQAVGERAGRPADDLTVRMTAGAALDVFHLLDRARHDARADARDPVAALTAVLEALPGTRLELPRQPR</sequence>
<dbReference type="PANTHER" id="PTHR30055:SF234">
    <property type="entry name" value="HTH-TYPE TRANSCRIPTIONAL REGULATOR BETI"/>
    <property type="match status" value="1"/>
</dbReference>
<evidence type="ECO:0000259" key="5">
    <source>
        <dbReference type="PROSITE" id="PS50977"/>
    </source>
</evidence>
<dbReference type="AlphaFoldDB" id="A0A7W3IVY6"/>
<feature type="domain" description="HTH tetR-type" evidence="5">
    <location>
        <begin position="9"/>
        <end position="69"/>
    </location>
</feature>
<dbReference type="GO" id="GO:0000976">
    <property type="term" value="F:transcription cis-regulatory region binding"/>
    <property type="evidence" value="ECO:0007669"/>
    <property type="project" value="TreeGrafter"/>
</dbReference>
<dbReference type="PANTHER" id="PTHR30055">
    <property type="entry name" value="HTH-TYPE TRANSCRIPTIONAL REGULATOR RUTR"/>
    <property type="match status" value="1"/>
</dbReference>
<dbReference type="InterPro" id="IPR009057">
    <property type="entry name" value="Homeodomain-like_sf"/>
</dbReference>
<accession>A0A7W3IVY6</accession>
<evidence type="ECO:0000256" key="1">
    <source>
        <dbReference type="ARBA" id="ARBA00023015"/>
    </source>
</evidence>
<name>A0A7W3IVY6_9ACTN</name>
<evidence type="ECO:0000313" key="6">
    <source>
        <dbReference type="EMBL" id="MBA8796247.1"/>
    </source>
</evidence>
<dbReference type="PRINTS" id="PR00455">
    <property type="entry name" value="HTHTETR"/>
</dbReference>
<dbReference type="RefSeq" id="WP_182561870.1">
    <property type="nucleotide sequence ID" value="NZ_JACGWT010000007.1"/>
</dbReference>
<dbReference type="EMBL" id="JACGWT010000007">
    <property type="protein sequence ID" value="MBA8796247.1"/>
    <property type="molecule type" value="Genomic_DNA"/>
</dbReference>
<dbReference type="Proteomes" id="UP000523079">
    <property type="component" value="Unassembled WGS sequence"/>
</dbReference>
<dbReference type="InterPro" id="IPR050109">
    <property type="entry name" value="HTH-type_TetR-like_transc_reg"/>
</dbReference>
<organism evidence="6 7">
    <name type="scientific">Microlunatus kandeliicorticis</name>
    <dbReference type="NCBI Taxonomy" id="1759536"/>
    <lineage>
        <taxon>Bacteria</taxon>
        <taxon>Bacillati</taxon>
        <taxon>Actinomycetota</taxon>
        <taxon>Actinomycetes</taxon>
        <taxon>Propionibacteriales</taxon>
        <taxon>Propionibacteriaceae</taxon>
        <taxon>Microlunatus</taxon>
    </lineage>
</organism>
<dbReference type="GO" id="GO:0003700">
    <property type="term" value="F:DNA-binding transcription factor activity"/>
    <property type="evidence" value="ECO:0007669"/>
    <property type="project" value="TreeGrafter"/>
</dbReference>
<gene>
    <name evidence="6" type="ORF">FHX74_003900</name>
</gene>
<keyword evidence="2 4" id="KW-0238">DNA-binding</keyword>
<feature type="DNA-binding region" description="H-T-H motif" evidence="4">
    <location>
        <begin position="32"/>
        <end position="51"/>
    </location>
</feature>
<evidence type="ECO:0000256" key="3">
    <source>
        <dbReference type="ARBA" id="ARBA00023163"/>
    </source>
</evidence>
<comment type="caution">
    <text evidence="6">The sequence shown here is derived from an EMBL/GenBank/DDBJ whole genome shotgun (WGS) entry which is preliminary data.</text>
</comment>
<evidence type="ECO:0000313" key="7">
    <source>
        <dbReference type="Proteomes" id="UP000523079"/>
    </source>
</evidence>
<protein>
    <submittedName>
        <fullName evidence="6">AcrR family transcriptional regulator</fullName>
    </submittedName>
</protein>
<dbReference type="Gene3D" id="1.10.10.60">
    <property type="entry name" value="Homeodomain-like"/>
    <property type="match status" value="1"/>
</dbReference>
<keyword evidence="1" id="KW-0805">Transcription regulation</keyword>
<dbReference type="Gene3D" id="1.10.357.10">
    <property type="entry name" value="Tetracycline Repressor, domain 2"/>
    <property type="match status" value="1"/>
</dbReference>
<dbReference type="PROSITE" id="PS50977">
    <property type="entry name" value="HTH_TETR_2"/>
    <property type="match status" value="1"/>
</dbReference>
<keyword evidence="3" id="KW-0804">Transcription</keyword>
<dbReference type="SUPFAM" id="SSF46689">
    <property type="entry name" value="Homeodomain-like"/>
    <property type="match status" value="1"/>
</dbReference>
<dbReference type="InterPro" id="IPR001647">
    <property type="entry name" value="HTH_TetR"/>
</dbReference>
<keyword evidence="7" id="KW-1185">Reference proteome</keyword>
<proteinExistence type="predicted"/>
<evidence type="ECO:0000256" key="2">
    <source>
        <dbReference type="ARBA" id="ARBA00023125"/>
    </source>
</evidence>
<evidence type="ECO:0000256" key="4">
    <source>
        <dbReference type="PROSITE-ProRule" id="PRU00335"/>
    </source>
</evidence>
<reference evidence="6 7" key="1">
    <citation type="submission" date="2020-07" db="EMBL/GenBank/DDBJ databases">
        <title>Sequencing the genomes of 1000 actinobacteria strains.</title>
        <authorList>
            <person name="Klenk H.-P."/>
        </authorList>
    </citation>
    <scope>NUCLEOTIDE SEQUENCE [LARGE SCALE GENOMIC DNA]</scope>
    <source>
        <strain evidence="6 7">DSM 100723</strain>
    </source>
</reference>